<proteinExistence type="predicted"/>
<dbReference type="EMBL" id="BART01001857">
    <property type="protein sequence ID" value="GAG73644.1"/>
    <property type="molecule type" value="Genomic_DNA"/>
</dbReference>
<keyword evidence="1" id="KW-0812">Transmembrane</keyword>
<dbReference type="InterPro" id="IPR036259">
    <property type="entry name" value="MFS_trans_sf"/>
</dbReference>
<sequence>MEEDNIIAEKKEKVGYVQVLRNHDFFALWLGNLISVLGNDFHFIALLWLVNQLTKSTLSIGIVVTCTFLPHIFFGLLADS</sequence>
<name>X0ZVX3_9ZZZZ</name>
<keyword evidence="1" id="KW-0472">Membrane</keyword>
<organism evidence="2">
    <name type="scientific">marine sediment metagenome</name>
    <dbReference type="NCBI Taxonomy" id="412755"/>
    <lineage>
        <taxon>unclassified sequences</taxon>
        <taxon>metagenomes</taxon>
        <taxon>ecological metagenomes</taxon>
    </lineage>
</organism>
<feature type="transmembrane region" description="Helical" evidence="1">
    <location>
        <begin position="57"/>
        <end position="78"/>
    </location>
</feature>
<protein>
    <recommendedName>
        <fullName evidence="3">Major facilitator superfamily (MFS) profile domain-containing protein</fullName>
    </recommendedName>
</protein>
<dbReference type="SUPFAM" id="SSF103473">
    <property type="entry name" value="MFS general substrate transporter"/>
    <property type="match status" value="1"/>
</dbReference>
<comment type="caution">
    <text evidence="2">The sequence shown here is derived from an EMBL/GenBank/DDBJ whole genome shotgun (WGS) entry which is preliminary data.</text>
</comment>
<evidence type="ECO:0000256" key="1">
    <source>
        <dbReference type="SAM" id="Phobius"/>
    </source>
</evidence>
<reference evidence="2" key="1">
    <citation type="journal article" date="2014" name="Front. Microbiol.">
        <title>High frequency of phylogenetically diverse reductive dehalogenase-homologous genes in deep subseafloor sedimentary metagenomes.</title>
        <authorList>
            <person name="Kawai M."/>
            <person name="Futagami T."/>
            <person name="Toyoda A."/>
            <person name="Takaki Y."/>
            <person name="Nishi S."/>
            <person name="Hori S."/>
            <person name="Arai W."/>
            <person name="Tsubouchi T."/>
            <person name="Morono Y."/>
            <person name="Uchiyama I."/>
            <person name="Ito T."/>
            <person name="Fujiyama A."/>
            <person name="Inagaki F."/>
            <person name="Takami H."/>
        </authorList>
    </citation>
    <scope>NUCLEOTIDE SEQUENCE</scope>
    <source>
        <strain evidence="2">Expedition CK06-06</strain>
    </source>
</reference>
<accession>X0ZVX3</accession>
<feature type="transmembrane region" description="Helical" evidence="1">
    <location>
        <begin position="26"/>
        <end position="50"/>
    </location>
</feature>
<evidence type="ECO:0008006" key="3">
    <source>
        <dbReference type="Google" id="ProtNLM"/>
    </source>
</evidence>
<gene>
    <name evidence="2" type="ORF">S01H4_06150</name>
</gene>
<evidence type="ECO:0000313" key="2">
    <source>
        <dbReference type="EMBL" id="GAG73644.1"/>
    </source>
</evidence>
<dbReference type="AlphaFoldDB" id="X0ZVX3"/>
<keyword evidence="1" id="KW-1133">Transmembrane helix</keyword>